<dbReference type="SUPFAM" id="SSF53448">
    <property type="entry name" value="Nucleotide-diphospho-sugar transferases"/>
    <property type="match status" value="1"/>
</dbReference>
<dbReference type="RefSeq" id="WP_173271141.1">
    <property type="nucleotide sequence ID" value="NZ_JABMKV010000002.1"/>
</dbReference>
<gene>
    <name evidence="2" type="ORF">HQN85_08335</name>
</gene>
<dbReference type="PANTHER" id="PTHR22916">
    <property type="entry name" value="GLYCOSYLTRANSFERASE"/>
    <property type="match status" value="1"/>
</dbReference>
<dbReference type="InterPro" id="IPR001173">
    <property type="entry name" value="Glyco_trans_2-like"/>
</dbReference>
<dbReference type="Gene3D" id="3.90.550.10">
    <property type="entry name" value="Spore Coat Polysaccharide Biosynthesis Protein SpsA, Chain A"/>
    <property type="match status" value="1"/>
</dbReference>
<sequence>MKETRIEVTVLMPVFNSELYLRNSISSILNQSFTNFELIIINDGSTDESDNIIRSFNDSRINYVNNPSNKGIVAVLNEGLNLSNGKYIARMDADDIATPHRLKIQLQFLKANPEYKLCGTYALKMNEYGEKSSKIRPPKQYANIKVSQLFKNSFIHPSVMADASIIKSFGYKEEYKYAEDYFLFSEIIMHHKAINIADIGLYYRVHNESISATRISEMSLSERKTMQYLLSFLFDEVTEKRLIIHHSLLRPEQNDGVSIDQIEQHLLAIKQANQSKNIYVKNVLEKRLQKEWFNALIRSSENNKLLKFTSSNLFSLRFFNLKQFIKLYSN</sequence>
<keyword evidence="3" id="KW-1185">Reference proteome</keyword>
<reference evidence="2 3" key="1">
    <citation type="submission" date="2020-05" db="EMBL/GenBank/DDBJ databases">
        <title>Description of Pedobacter foliorum sp. nov.</title>
        <authorList>
            <person name="Qi S."/>
            <person name="Carlier A."/>
            <person name="Cnockaert M."/>
            <person name="Vandamme P."/>
        </authorList>
    </citation>
    <scope>NUCLEOTIDE SEQUENCE [LARGE SCALE GENOMIC DNA]</scope>
    <source>
        <strain evidence="2 3">LMG 31300</strain>
    </source>
</reference>
<evidence type="ECO:0000259" key="1">
    <source>
        <dbReference type="Pfam" id="PF00535"/>
    </source>
</evidence>
<dbReference type="PANTHER" id="PTHR22916:SF3">
    <property type="entry name" value="UDP-GLCNAC:BETAGAL BETA-1,3-N-ACETYLGLUCOSAMINYLTRANSFERASE-LIKE PROTEIN 1"/>
    <property type="match status" value="1"/>
</dbReference>
<proteinExistence type="predicted"/>
<organism evidence="2 3">
    <name type="scientific">Pedobacter boryungensis</name>
    <dbReference type="NCBI Taxonomy" id="869962"/>
    <lineage>
        <taxon>Bacteria</taxon>
        <taxon>Pseudomonadati</taxon>
        <taxon>Bacteroidota</taxon>
        <taxon>Sphingobacteriia</taxon>
        <taxon>Sphingobacteriales</taxon>
        <taxon>Sphingobacteriaceae</taxon>
        <taxon>Pedobacter</taxon>
    </lineage>
</organism>
<evidence type="ECO:0000313" key="2">
    <source>
        <dbReference type="EMBL" id="NQX31729.1"/>
    </source>
</evidence>
<protein>
    <submittedName>
        <fullName evidence="2">Glycosyltransferase</fullName>
    </submittedName>
</protein>
<comment type="caution">
    <text evidence="2">The sequence shown here is derived from an EMBL/GenBank/DDBJ whole genome shotgun (WGS) entry which is preliminary data.</text>
</comment>
<dbReference type="Pfam" id="PF00535">
    <property type="entry name" value="Glycos_transf_2"/>
    <property type="match status" value="1"/>
</dbReference>
<feature type="domain" description="Glycosyltransferase 2-like" evidence="1">
    <location>
        <begin position="9"/>
        <end position="157"/>
    </location>
</feature>
<accession>A0ABX2DF13</accession>
<name>A0ABX2DF13_9SPHI</name>
<dbReference type="Proteomes" id="UP000762110">
    <property type="component" value="Unassembled WGS sequence"/>
</dbReference>
<dbReference type="InterPro" id="IPR029044">
    <property type="entry name" value="Nucleotide-diphossugar_trans"/>
</dbReference>
<evidence type="ECO:0000313" key="3">
    <source>
        <dbReference type="Proteomes" id="UP000762110"/>
    </source>
</evidence>
<dbReference type="EMBL" id="JABMKV010000002">
    <property type="protein sequence ID" value="NQX31729.1"/>
    <property type="molecule type" value="Genomic_DNA"/>
</dbReference>